<dbReference type="SUPFAM" id="SSF53474">
    <property type="entry name" value="alpha/beta-Hydrolases"/>
    <property type="match status" value="1"/>
</dbReference>
<dbReference type="Pfam" id="PF01738">
    <property type="entry name" value="DLH"/>
    <property type="match status" value="1"/>
</dbReference>
<dbReference type="Gene3D" id="3.40.50.1820">
    <property type="entry name" value="alpha/beta hydrolase"/>
    <property type="match status" value="1"/>
</dbReference>
<dbReference type="InterPro" id="IPR002925">
    <property type="entry name" value="Dienelactn_hydro"/>
</dbReference>
<evidence type="ECO:0000313" key="2">
    <source>
        <dbReference type="EMBL" id="MBC3899560.1"/>
    </source>
</evidence>
<dbReference type="PANTHER" id="PTHR46623:SF6">
    <property type="entry name" value="ALPHA_BETA-HYDROLASES SUPERFAMILY PROTEIN"/>
    <property type="match status" value="1"/>
</dbReference>
<dbReference type="InterPro" id="IPR029058">
    <property type="entry name" value="AB_hydrolase_fold"/>
</dbReference>
<sequence length="219" mass="25359">MMITQTSCRILSLKKEKLTICEQKIGAEKAVVIIPEIYGINQYIKDWANFFKHQGYDSYCVDLSGRNHVYRYAESDRAYDNFMMEVGLDRYKEIAVNVEKLKDHYKKIIIFGSSVGATIAWRLTANRCCDGMIGYYGSRIRDYLAINPVCLCLLIFPELEKSFEVQSIIPKLGQKDRVETFIVPGKHGFADPYGKDFSELSRNRGLDMVKYFLRKIEDQ</sequence>
<dbReference type="Proteomes" id="UP000622405">
    <property type="component" value="Unassembled WGS sequence"/>
</dbReference>
<evidence type="ECO:0000259" key="1">
    <source>
        <dbReference type="Pfam" id="PF01738"/>
    </source>
</evidence>
<dbReference type="PANTHER" id="PTHR46623">
    <property type="entry name" value="CARBOXYMETHYLENEBUTENOLIDASE-RELATED"/>
    <property type="match status" value="1"/>
</dbReference>
<dbReference type="EMBL" id="WJBE01000006">
    <property type="protein sequence ID" value="MBC3899560.1"/>
    <property type="molecule type" value="Genomic_DNA"/>
</dbReference>
<evidence type="ECO:0000313" key="3">
    <source>
        <dbReference type="Proteomes" id="UP000622405"/>
    </source>
</evidence>
<dbReference type="InterPro" id="IPR051049">
    <property type="entry name" value="Dienelactone_hydrolase-like"/>
</dbReference>
<comment type="caution">
    <text evidence="2">The sequence shown here is derived from an EMBL/GenBank/DDBJ whole genome shotgun (WGS) entry which is preliminary data.</text>
</comment>
<gene>
    <name evidence="2" type="ORF">GH811_08025</name>
</gene>
<protein>
    <recommendedName>
        <fullName evidence="1">Dienelactone hydrolase domain-containing protein</fullName>
    </recommendedName>
</protein>
<keyword evidence="3" id="KW-1185">Reference proteome</keyword>
<accession>A0ABR6YWR1</accession>
<name>A0ABR6YWR1_9FIRM</name>
<organism evidence="2 3">
    <name type="scientific">Acetobacterium malicum</name>
    <dbReference type="NCBI Taxonomy" id="52692"/>
    <lineage>
        <taxon>Bacteria</taxon>
        <taxon>Bacillati</taxon>
        <taxon>Bacillota</taxon>
        <taxon>Clostridia</taxon>
        <taxon>Eubacteriales</taxon>
        <taxon>Eubacteriaceae</taxon>
        <taxon>Acetobacterium</taxon>
    </lineage>
</organism>
<proteinExistence type="predicted"/>
<reference evidence="2 3" key="1">
    <citation type="journal article" date="2020" name="mSystems">
        <title>Defining Genomic and Predicted Metabolic Features of the Acetobacterium Genus.</title>
        <authorList>
            <person name="Ross D.E."/>
            <person name="Marshall C.W."/>
            <person name="Gulliver D."/>
            <person name="May H.D."/>
            <person name="Norman R.S."/>
        </authorList>
    </citation>
    <scope>NUCLEOTIDE SEQUENCE [LARGE SCALE GENOMIC DNA]</scope>
    <source>
        <strain evidence="2 3">DSM 4132</strain>
    </source>
</reference>
<feature type="domain" description="Dienelactone hydrolase" evidence="1">
    <location>
        <begin position="27"/>
        <end position="215"/>
    </location>
</feature>